<dbReference type="Pfam" id="PF03167">
    <property type="entry name" value="UDG"/>
    <property type="match status" value="1"/>
</dbReference>
<sequence>MNRLSDRLIGFEPVVDITSRVLIVGSFPSKLSLQTGQYYANPRNDFWKIMGTIIGMPVDLPYDDRLSFLLSQGFGLWDVVYSCSRMGSSDSAIRDPEPAPIGSLLSRYPGISAVFCNGRRSETGLEQAMKLGQENKKRMVHTGYLPSSSPAHAVRFEEKCQSWMILRDYIVP</sequence>
<dbReference type="SMART" id="SM00986">
    <property type="entry name" value="UDG"/>
    <property type="match status" value="1"/>
</dbReference>
<dbReference type="AlphaFoldDB" id="A0A2V2NC41"/>
<dbReference type="NCBIfam" id="TIGR04274">
    <property type="entry name" value="hypoxanDNAglyco"/>
    <property type="match status" value="1"/>
</dbReference>
<dbReference type="InterPro" id="IPR036895">
    <property type="entry name" value="Uracil-DNA_glycosylase-like_sf"/>
</dbReference>
<dbReference type="Gene3D" id="3.40.470.10">
    <property type="entry name" value="Uracil-DNA glycosylase-like domain"/>
    <property type="match status" value="1"/>
</dbReference>
<dbReference type="SMART" id="SM00987">
    <property type="entry name" value="UreE_C"/>
    <property type="match status" value="1"/>
</dbReference>
<comment type="caution">
    <text evidence="2">The sequence shown here is derived from an EMBL/GenBank/DDBJ whole genome shotgun (WGS) entry which is preliminary data.</text>
</comment>
<evidence type="ECO:0000259" key="1">
    <source>
        <dbReference type="SMART" id="SM00986"/>
    </source>
</evidence>
<dbReference type="Proteomes" id="UP000245657">
    <property type="component" value="Unassembled WGS sequence"/>
</dbReference>
<evidence type="ECO:0000313" key="2">
    <source>
        <dbReference type="EMBL" id="PWR73917.1"/>
    </source>
</evidence>
<gene>
    <name evidence="2" type="ORF">DK846_01765</name>
</gene>
<keyword evidence="3" id="KW-1185">Reference proteome</keyword>
<organism evidence="2 3">
    <name type="scientific">Methanospirillum lacunae</name>
    <dbReference type="NCBI Taxonomy" id="668570"/>
    <lineage>
        <taxon>Archaea</taxon>
        <taxon>Methanobacteriati</taxon>
        <taxon>Methanobacteriota</taxon>
        <taxon>Stenosarchaea group</taxon>
        <taxon>Methanomicrobia</taxon>
        <taxon>Methanomicrobiales</taxon>
        <taxon>Methanospirillaceae</taxon>
        <taxon>Methanospirillum</taxon>
    </lineage>
</organism>
<accession>A0A2V2NC41</accession>
<dbReference type="InterPro" id="IPR026353">
    <property type="entry name" value="Hypoxan-DNA_Glyclase"/>
</dbReference>
<proteinExistence type="predicted"/>
<dbReference type="RefSeq" id="WP_109967197.1">
    <property type="nucleotide sequence ID" value="NZ_CP176093.1"/>
</dbReference>
<reference evidence="2 3" key="1">
    <citation type="submission" date="2018-05" db="EMBL/GenBank/DDBJ databases">
        <title>Draft genome of Methanospirillum lacunae Ki8-1.</title>
        <authorList>
            <person name="Dueholm M.S."/>
            <person name="Nielsen P.H."/>
            <person name="Bakmann L.F."/>
            <person name="Otzen D.E."/>
        </authorList>
    </citation>
    <scope>NUCLEOTIDE SEQUENCE [LARGE SCALE GENOMIC DNA]</scope>
    <source>
        <strain evidence="2 3">Ki8-1</strain>
    </source>
</reference>
<name>A0A2V2NC41_9EURY</name>
<evidence type="ECO:0000313" key="3">
    <source>
        <dbReference type="Proteomes" id="UP000245657"/>
    </source>
</evidence>
<feature type="domain" description="Uracil-DNA glycosylase-like" evidence="1">
    <location>
        <begin position="12"/>
        <end position="167"/>
    </location>
</feature>
<dbReference type="SUPFAM" id="SSF52141">
    <property type="entry name" value="Uracil-DNA glycosylase-like"/>
    <property type="match status" value="1"/>
</dbReference>
<dbReference type="InterPro" id="IPR005122">
    <property type="entry name" value="Uracil-DNA_glycosylase-like"/>
</dbReference>
<dbReference type="OrthoDB" id="134618at2157"/>
<dbReference type="GeneID" id="97549256"/>
<dbReference type="EMBL" id="QGMY01000002">
    <property type="protein sequence ID" value="PWR73917.1"/>
    <property type="molecule type" value="Genomic_DNA"/>
</dbReference>
<dbReference type="CDD" id="cd10032">
    <property type="entry name" value="UDG-F6_HDG"/>
    <property type="match status" value="1"/>
</dbReference>
<protein>
    <submittedName>
        <fullName evidence="2">DNA-deoxyinosine glycosylase</fullName>
    </submittedName>
</protein>